<sequence length="420" mass="47406">MDAVVSSPEPCKKVIEVEIPVDQVNEQFEKKLKKYGREVSLPGFRTGKVPAKVIKARFGDSIRAEVIEGLINESYGKACNDHKITPVSSPVIEDLQSDDVNAPITYKASVEVDPEISLSGYKDLDIAVDFEEVTQEEIDGALDNIKSQFAEFSDLSRPIETGDFVTLSYSDFTVDDDTPEEDPAPGLIEVGTAPLDELNSALLGMNQDEEKSITVTFPDSYRMEKFAGKTGSFSIIVKKVQERTLPETDDARILEMAKVDSAEALQERLKKDLQKQKDESAKNSAYEKAIDQILSMDGNDFEVPPARIEAYVKHIREQEARYYPQGNQPSLEEYAERFHETAKKTLKRFRILDYIAQEDKIKPSKEDVDGKIQELADQYNQDFDTIKDMLRQNGATIQIREELKHEKVLDTLIGIIPWPE</sequence>
<dbReference type="InterPro" id="IPR008880">
    <property type="entry name" value="Trigger_fac_C"/>
</dbReference>
<dbReference type="Gene3D" id="1.10.3120.10">
    <property type="entry name" value="Trigger factor, C-terminal domain"/>
    <property type="match status" value="1"/>
</dbReference>
<evidence type="ECO:0000313" key="13">
    <source>
        <dbReference type="Proteomes" id="UP000017148"/>
    </source>
</evidence>
<keyword evidence="5 9" id="KW-0697">Rotamase</keyword>
<dbReference type="PANTHER" id="PTHR30560:SF3">
    <property type="entry name" value="TRIGGER FACTOR-LIKE PROTEIN TIG, CHLOROPLASTIC"/>
    <property type="match status" value="1"/>
</dbReference>
<comment type="catalytic activity">
    <reaction evidence="1 9">
        <text>[protein]-peptidylproline (omega=180) = [protein]-peptidylproline (omega=0)</text>
        <dbReference type="Rhea" id="RHEA:16237"/>
        <dbReference type="Rhea" id="RHEA-COMP:10747"/>
        <dbReference type="Rhea" id="RHEA-COMP:10748"/>
        <dbReference type="ChEBI" id="CHEBI:83833"/>
        <dbReference type="ChEBI" id="CHEBI:83834"/>
        <dbReference type="EC" id="5.2.1.8"/>
    </reaction>
</comment>
<comment type="similarity">
    <text evidence="2 9">Belongs to the FKBP-type PPIase family. Tig subfamily.</text>
</comment>
<comment type="function">
    <text evidence="9">Involved in protein export. Acts as a chaperone by maintaining the newly synthesized protein in an open conformation. Functions as a peptidyl-prolyl cis-trans isomerase.</text>
</comment>
<dbReference type="InterPro" id="IPR005215">
    <property type="entry name" value="Trig_fac"/>
</dbReference>
<feature type="domain" description="Trigger factor ribosome-binding bacterial" evidence="10">
    <location>
        <begin position="1"/>
        <end position="145"/>
    </location>
</feature>
<dbReference type="InterPro" id="IPR036611">
    <property type="entry name" value="Trigger_fac_ribosome-bd_sf"/>
</dbReference>
<dbReference type="GO" id="GO:0003755">
    <property type="term" value="F:peptidyl-prolyl cis-trans isomerase activity"/>
    <property type="evidence" value="ECO:0007669"/>
    <property type="project" value="UniProtKB-UniRule"/>
</dbReference>
<dbReference type="SUPFAM" id="SSF109998">
    <property type="entry name" value="Triger factor/SurA peptide-binding domain-like"/>
    <property type="match status" value="1"/>
</dbReference>
<evidence type="ECO:0000259" key="10">
    <source>
        <dbReference type="Pfam" id="PF05697"/>
    </source>
</evidence>
<keyword evidence="9" id="KW-0131">Cell cycle</keyword>
<proteinExistence type="inferred from homology"/>
<evidence type="ECO:0000256" key="5">
    <source>
        <dbReference type="ARBA" id="ARBA00023110"/>
    </source>
</evidence>
<dbReference type="OrthoDB" id="9809110at2"/>
<keyword evidence="9" id="KW-0963">Cytoplasm</keyword>
<dbReference type="EMBL" id="ASJR01000006">
    <property type="protein sequence ID" value="ERP32209.1"/>
    <property type="molecule type" value="Genomic_DNA"/>
</dbReference>
<reference evidence="12 13" key="1">
    <citation type="journal article" date="2013" name="Environ. Microbiol.">
        <title>Genome analysis of Chitinivibrio alkaliphilus gen. nov., sp. nov., a novel extremely haloalkaliphilic anaerobic chitinolytic bacterium from the candidate phylum Termite Group 3.</title>
        <authorList>
            <person name="Sorokin D.Y."/>
            <person name="Gumerov V.M."/>
            <person name="Rakitin A.L."/>
            <person name="Beletsky A.V."/>
            <person name="Damste J.S."/>
            <person name="Muyzer G."/>
            <person name="Mardanov A.V."/>
            <person name="Ravin N.V."/>
        </authorList>
    </citation>
    <scope>NUCLEOTIDE SEQUENCE [LARGE SCALE GENOMIC DNA]</scope>
    <source>
        <strain evidence="12 13">ACht1</strain>
    </source>
</reference>
<comment type="subcellular location">
    <subcellularLocation>
        <location evidence="9">Cytoplasm</location>
    </subcellularLocation>
    <text evidence="9">About half TF is bound to the ribosome near the polypeptide exit tunnel while the other half is free in the cytoplasm.</text>
</comment>
<dbReference type="Pfam" id="PF05697">
    <property type="entry name" value="Trigger_N"/>
    <property type="match status" value="1"/>
</dbReference>
<dbReference type="AlphaFoldDB" id="U7D6R6"/>
<evidence type="ECO:0000259" key="11">
    <source>
        <dbReference type="Pfam" id="PF05698"/>
    </source>
</evidence>
<accession>U7D6R6</accession>
<dbReference type="PIRSF" id="PIRSF003095">
    <property type="entry name" value="Trigger_factor"/>
    <property type="match status" value="1"/>
</dbReference>
<dbReference type="Gene3D" id="3.10.50.40">
    <property type="match status" value="1"/>
</dbReference>
<dbReference type="Gene3D" id="3.30.70.1050">
    <property type="entry name" value="Trigger factor ribosome-binding domain"/>
    <property type="match status" value="1"/>
</dbReference>
<evidence type="ECO:0000256" key="3">
    <source>
        <dbReference type="ARBA" id="ARBA00013194"/>
    </source>
</evidence>
<dbReference type="eggNOG" id="COG0544">
    <property type="taxonomic scope" value="Bacteria"/>
</dbReference>
<evidence type="ECO:0000256" key="2">
    <source>
        <dbReference type="ARBA" id="ARBA00005464"/>
    </source>
</evidence>
<dbReference type="InterPro" id="IPR027304">
    <property type="entry name" value="Trigger_fact/SurA_dom_sf"/>
</dbReference>
<dbReference type="InterPro" id="IPR037041">
    <property type="entry name" value="Trigger_fac_C_sf"/>
</dbReference>
<dbReference type="Proteomes" id="UP000017148">
    <property type="component" value="Unassembled WGS sequence"/>
</dbReference>
<keyword evidence="9" id="KW-0132">Cell division</keyword>
<dbReference type="GO" id="GO:0044183">
    <property type="term" value="F:protein folding chaperone"/>
    <property type="evidence" value="ECO:0007669"/>
    <property type="project" value="TreeGrafter"/>
</dbReference>
<dbReference type="GO" id="GO:0051301">
    <property type="term" value="P:cell division"/>
    <property type="evidence" value="ECO:0007669"/>
    <property type="project" value="UniProtKB-KW"/>
</dbReference>
<evidence type="ECO:0000256" key="6">
    <source>
        <dbReference type="ARBA" id="ARBA00023186"/>
    </source>
</evidence>
<dbReference type="HAMAP" id="MF_00303">
    <property type="entry name" value="Trigger_factor_Tig"/>
    <property type="match status" value="1"/>
</dbReference>
<dbReference type="PANTHER" id="PTHR30560">
    <property type="entry name" value="TRIGGER FACTOR CHAPERONE AND PEPTIDYL-PROLYL CIS/TRANS ISOMERASE"/>
    <property type="match status" value="1"/>
</dbReference>
<evidence type="ECO:0000256" key="4">
    <source>
        <dbReference type="ARBA" id="ARBA00016902"/>
    </source>
</evidence>
<dbReference type="InterPro" id="IPR008881">
    <property type="entry name" value="Trigger_fac_ribosome-bd_bac"/>
</dbReference>
<protein>
    <recommendedName>
        <fullName evidence="4 9">Trigger factor</fullName>
        <shortName evidence="9">TF</shortName>
        <ecNumber evidence="3 9">5.2.1.8</ecNumber>
    </recommendedName>
    <alternativeName>
        <fullName evidence="8 9">PPIase</fullName>
    </alternativeName>
</protein>
<comment type="caution">
    <text evidence="12">The sequence shown here is derived from an EMBL/GenBank/DDBJ whole genome shotgun (WGS) entry which is preliminary data.</text>
</comment>
<name>U7D6R6_9BACT</name>
<evidence type="ECO:0000256" key="8">
    <source>
        <dbReference type="ARBA" id="ARBA00029986"/>
    </source>
</evidence>
<dbReference type="GO" id="GO:0051083">
    <property type="term" value="P:'de novo' cotranslational protein folding"/>
    <property type="evidence" value="ECO:0007669"/>
    <property type="project" value="TreeGrafter"/>
</dbReference>
<evidence type="ECO:0000256" key="1">
    <source>
        <dbReference type="ARBA" id="ARBA00000971"/>
    </source>
</evidence>
<dbReference type="GO" id="GO:0043335">
    <property type="term" value="P:protein unfolding"/>
    <property type="evidence" value="ECO:0007669"/>
    <property type="project" value="TreeGrafter"/>
</dbReference>
<comment type="domain">
    <text evidence="9">Consists of 3 domains; the N-terminus binds the ribosome, the middle domain has PPIase activity, while the C-terminus has intrinsic chaperone activity on its own.</text>
</comment>
<keyword evidence="7 9" id="KW-0413">Isomerase</keyword>
<feature type="domain" description="Trigger factor C-terminal" evidence="11">
    <location>
        <begin position="263"/>
        <end position="413"/>
    </location>
</feature>
<dbReference type="SUPFAM" id="SSF102735">
    <property type="entry name" value="Trigger factor ribosome-binding domain"/>
    <property type="match status" value="1"/>
</dbReference>
<evidence type="ECO:0000256" key="9">
    <source>
        <dbReference type="HAMAP-Rule" id="MF_00303"/>
    </source>
</evidence>
<gene>
    <name evidence="9" type="primary">tig</name>
    <name evidence="12" type="ORF">CALK_0940</name>
</gene>
<organism evidence="12 13">
    <name type="scientific">Chitinivibrio alkaliphilus ACht1</name>
    <dbReference type="NCBI Taxonomy" id="1313304"/>
    <lineage>
        <taxon>Bacteria</taxon>
        <taxon>Pseudomonadati</taxon>
        <taxon>Fibrobacterota</taxon>
        <taxon>Chitinivibrionia</taxon>
        <taxon>Chitinivibrionales</taxon>
        <taxon>Chitinivibrionaceae</taxon>
        <taxon>Chitinivibrio</taxon>
    </lineage>
</organism>
<dbReference type="GO" id="GO:0005737">
    <property type="term" value="C:cytoplasm"/>
    <property type="evidence" value="ECO:0007669"/>
    <property type="project" value="UniProtKB-SubCell"/>
</dbReference>
<dbReference type="NCBIfam" id="TIGR00115">
    <property type="entry name" value="tig"/>
    <property type="match status" value="1"/>
</dbReference>
<dbReference type="GO" id="GO:0043022">
    <property type="term" value="F:ribosome binding"/>
    <property type="evidence" value="ECO:0007669"/>
    <property type="project" value="TreeGrafter"/>
</dbReference>
<evidence type="ECO:0000256" key="7">
    <source>
        <dbReference type="ARBA" id="ARBA00023235"/>
    </source>
</evidence>
<keyword evidence="13" id="KW-1185">Reference proteome</keyword>
<dbReference type="RefSeq" id="WP_022636440.1">
    <property type="nucleotide sequence ID" value="NZ_ASJR01000006.1"/>
</dbReference>
<dbReference type="STRING" id="1313304.CALK_0940"/>
<dbReference type="InterPro" id="IPR046357">
    <property type="entry name" value="PPIase_dom_sf"/>
</dbReference>
<dbReference type="Pfam" id="PF05698">
    <property type="entry name" value="Trigger_C"/>
    <property type="match status" value="1"/>
</dbReference>
<dbReference type="GO" id="GO:0015031">
    <property type="term" value="P:protein transport"/>
    <property type="evidence" value="ECO:0007669"/>
    <property type="project" value="UniProtKB-UniRule"/>
</dbReference>
<dbReference type="SUPFAM" id="SSF54534">
    <property type="entry name" value="FKBP-like"/>
    <property type="match status" value="1"/>
</dbReference>
<evidence type="ECO:0000313" key="12">
    <source>
        <dbReference type="EMBL" id="ERP32209.1"/>
    </source>
</evidence>
<keyword evidence="6 9" id="KW-0143">Chaperone</keyword>
<dbReference type="EC" id="5.2.1.8" evidence="3 9"/>